<evidence type="ECO:0000313" key="4">
    <source>
        <dbReference type="Proteomes" id="UP001239680"/>
    </source>
</evidence>
<dbReference type="PROSITE" id="PS00061">
    <property type="entry name" value="ADH_SHORT"/>
    <property type="match status" value="1"/>
</dbReference>
<keyword evidence="4" id="KW-1185">Reference proteome</keyword>
<dbReference type="SUPFAM" id="SSF51735">
    <property type="entry name" value="NAD(P)-binding Rossmann-fold domains"/>
    <property type="match status" value="1"/>
</dbReference>
<proteinExistence type="inferred from homology"/>
<evidence type="ECO:0000256" key="1">
    <source>
        <dbReference type="ARBA" id="ARBA00006484"/>
    </source>
</evidence>
<organism evidence="3 4">
    <name type="scientific">Pseudogemmobacter lacusdianii</name>
    <dbReference type="NCBI Taxonomy" id="3069608"/>
    <lineage>
        <taxon>Bacteria</taxon>
        <taxon>Pseudomonadati</taxon>
        <taxon>Pseudomonadota</taxon>
        <taxon>Alphaproteobacteria</taxon>
        <taxon>Rhodobacterales</taxon>
        <taxon>Paracoccaceae</taxon>
        <taxon>Pseudogemmobacter</taxon>
    </lineage>
</organism>
<dbReference type="PANTHER" id="PTHR42760:SF133">
    <property type="entry name" value="3-OXOACYL-[ACYL-CARRIER-PROTEIN] REDUCTASE"/>
    <property type="match status" value="1"/>
</dbReference>
<dbReference type="Pfam" id="PF13561">
    <property type="entry name" value="adh_short_C2"/>
    <property type="match status" value="1"/>
</dbReference>
<dbReference type="Gene3D" id="3.40.50.720">
    <property type="entry name" value="NAD(P)-binding Rossmann-like Domain"/>
    <property type="match status" value="1"/>
</dbReference>
<gene>
    <name evidence="3" type="ORF">Q9295_00515</name>
</gene>
<dbReference type="EMBL" id="JAVDBT010000001">
    <property type="protein sequence ID" value="MDQ2064842.1"/>
    <property type="molecule type" value="Genomic_DNA"/>
</dbReference>
<evidence type="ECO:0000256" key="2">
    <source>
        <dbReference type="ARBA" id="ARBA00023002"/>
    </source>
</evidence>
<name>A0ABU0VSY5_9RHOB</name>
<dbReference type="Proteomes" id="UP001239680">
    <property type="component" value="Unassembled WGS sequence"/>
</dbReference>
<evidence type="ECO:0000313" key="3">
    <source>
        <dbReference type="EMBL" id="MDQ2064842.1"/>
    </source>
</evidence>
<sequence length="262" mass="27614">MDQTDRQSAGVAFVTGSSRGIGRGIALALAKRGFDVVIHGRSDRESAEATAKEAAEFGVRSHVLLGDVGDIAGHAAMVAEVEAALGPISCFVNNAGVGALRREDVLEAKEDSYDHCMLFNAKAGFFFTQAVAKRMAVQPAEGRFRSLVMISSVSAHTASINRGEYCVSKAAAGMVASVFAARMAEFGVSVYDVRPGVIETDMSRMALAAYQQRIDNEKLTLIPRIGQPEDVGRTVAALAAGDLPYATGQILNLDGGMSVQTL</sequence>
<dbReference type="RefSeq" id="WP_306678337.1">
    <property type="nucleotide sequence ID" value="NZ_JAVDBT010000001.1"/>
</dbReference>
<reference evidence="3 4" key="1">
    <citation type="submission" date="2023-08" db="EMBL/GenBank/DDBJ databases">
        <title>Characterization of two Paracoccaceae strains isolated from Phycosphere and proposal of Xinfangfangia lacusdiani sp. nov.</title>
        <authorList>
            <person name="Deng Y."/>
            <person name="Zhang Y.Q."/>
        </authorList>
    </citation>
    <scope>NUCLEOTIDE SEQUENCE [LARGE SCALE GENOMIC DNA]</scope>
    <source>
        <strain evidence="3 4">CPCC 101601</strain>
    </source>
</reference>
<keyword evidence="2" id="KW-0560">Oxidoreductase</keyword>
<accession>A0ABU0VSY5</accession>
<dbReference type="InterPro" id="IPR036291">
    <property type="entry name" value="NAD(P)-bd_dom_sf"/>
</dbReference>
<comment type="caution">
    <text evidence="3">The sequence shown here is derived from an EMBL/GenBank/DDBJ whole genome shotgun (WGS) entry which is preliminary data.</text>
</comment>
<comment type="similarity">
    <text evidence="1">Belongs to the short-chain dehydrogenases/reductases (SDR) family.</text>
</comment>
<protein>
    <submittedName>
        <fullName evidence="3">3-ketoacyl-ACP reductase</fullName>
    </submittedName>
</protein>
<dbReference type="NCBIfam" id="NF009386">
    <property type="entry name" value="PRK12745.1"/>
    <property type="match status" value="1"/>
</dbReference>
<dbReference type="PANTHER" id="PTHR42760">
    <property type="entry name" value="SHORT-CHAIN DEHYDROGENASES/REDUCTASES FAMILY MEMBER"/>
    <property type="match status" value="1"/>
</dbReference>
<dbReference type="InterPro" id="IPR020904">
    <property type="entry name" value="Sc_DH/Rdtase_CS"/>
</dbReference>
<dbReference type="PRINTS" id="PR00081">
    <property type="entry name" value="GDHRDH"/>
</dbReference>
<dbReference type="InterPro" id="IPR002347">
    <property type="entry name" value="SDR_fam"/>
</dbReference>